<dbReference type="GO" id="GO:0000287">
    <property type="term" value="F:magnesium ion binding"/>
    <property type="evidence" value="ECO:0007669"/>
    <property type="project" value="InterPro"/>
</dbReference>
<keyword evidence="2" id="KW-1133">Transmembrane helix</keyword>
<feature type="transmembrane region" description="Helical" evidence="2">
    <location>
        <begin position="20"/>
        <end position="37"/>
    </location>
</feature>
<dbReference type="GO" id="GO:0030976">
    <property type="term" value="F:thiamine pyrophosphate binding"/>
    <property type="evidence" value="ECO:0007669"/>
    <property type="project" value="InterPro"/>
</dbReference>
<sequence length="100" mass="11152">MRTPTKYDLSLDDAPCSYTYFYFFYYGFIFINGNYIFPGALAGKIAFPDKQAFAVCGDGGFGMTMNDFVTSVKYKLPITTRKTAITILAPTVHFAPSIIN</sequence>
<dbReference type="AlphaFoldDB" id="A0A2A8LUW3"/>
<dbReference type="Proteomes" id="UP000220900">
    <property type="component" value="Unassembled WGS sequence"/>
</dbReference>
<dbReference type="Pfam" id="PF02775">
    <property type="entry name" value="TPP_enzyme_C"/>
    <property type="match status" value="1"/>
</dbReference>
<dbReference type="InterPro" id="IPR000399">
    <property type="entry name" value="TPP-bd_CS"/>
</dbReference>
<dbReference type="PANTHER" id="PTHR42981:SF2">
    <property type="entry name" value="PYRUVATE DEHYDROGENASE [UBIQUINONE]"/>
    <property type="match status" value="1"/>
</dbReference>
<dbReference type="PANTHER" id="PTHR42981">
    <property type="entry name" value="PYRUVATE DEHYDROGENASE [UBIQUINONE]"/>
    <property type="match status" value="1"/>
</dbReference>
<keyword evidence="1" id="KW-0786">Thiamine pyrophosphate</keyword>
<accession>A0A2A8LUW3</accession>
<evidence type="ECO:0000256" key="1">
    <source>
        <dbReference type="ARBA" id="ARBA00023052"/>
    </source>
</evidence>
<organism evidence="4 5">
    <name type="scientific">Bacillus cereus</name>
    <dbReference type="NCBI Taxonomy" id="1396"/>
    <lineage>
        <taxon>Bacteria</taxon>
        <taxon>Bacillati</taxon>
        <taxon>Bacillota</taxon>
        <taxon>Bacilli</taxon>
        <taxon>Bacillales</taxon>
        <taxon>Bacillaceae</taxon>
        <taxon>Bacillus</taxon>
        <taxon>Bacillus cereus group</taxon>
    </lineage>
</organism>
<dbReference type="InterPro" id="IPR029061">
    <property type="entry name" value="THDP-binding"/>
</dbReference>
<gene>
    <name evidence="4" type="ORF">CN491_03675</name>
</gene>
<dbReference type="SUPFAM" id="SSF52518">
    <property type="entry name" value="Thiamin diphosphate-binding fold (THDP-binding)"/>
    <property type="match status" value="1"/>
</dbReference>
<evidence type="ECO:0000313" key="5">
    <source>
        <dbReference type="Proteomes" id="UP000220900"/>
    </source>
</evidence>
<evidence type="ECO:0000256" key="2">
    <source>
        <dbReference type="SAM" id="Phobius"/>
    </source>
</evidence>
<protein>
    <recommendedName>
        <fullName evidence="3">Thiamine pyrophosphate enzyme TPP-binding domain-containing protein</fullName>
    </recommendedName>
</protein>
<evidence type="ECO:0000313" key="4">
    <source>
        <dbReference type="EMBL" id="PES98162.1"/>
    </source>
</evidence>
<comment type="caution">
    <text evidence="4">The sequence shown here is derived from an EMBL/GenBank/DDBJ whole genome shotgun (WGS) entry which is preliminary data.</text>
</comment>
<keyword evidence="2" id="KW-0472">Membrane</keyword>
<name>A0A2A8LUW3_BACCE</name>
<feature type="domain" description="Thiamine pyrophosphate enzyme TPP-binding" evidence="3">
    <location>
        <begin position="35"/>
        <end position="80"/>
    </location>
</feature>
<dbReference type="EMBL" id="NTZF01000004">
    <property type="protein sequence ID" value="PES98162.1"/>
    <property type="molecule type" value="Genomic_DNA"/>
</dbReference>
<proteinExistence type="predicted"/>
<dbReference type="PROSITE" id="PS00187">
    <property type="entry name" value="TPP_ENZYMES"/>
    <property type="match status" value="1"/>
</dbReference>
<keyword evidence="2" id="KW-0812">Transmembrane</keyword>
<dbReference type="GO" id="GO:0003824">
    <property type="term" value="F:catalytic activity"/>
    <property type="evidence" value="ECO:0007669"/>
    <property type="project" value="InterPro"/>
</dbReference>
<dbReference type="Gene3D" id="3.40.50.970">
    <property type="match status" value="1"/>
</dbReference>
<dbReference type="InterPro" id="IPR011766">
    <property type="entry name" value="TPP_enzyme_TPP-bd"/>
</dbReference>
<dbReference type="InterPro" id="IPR047211">
    <property type="entry name" value="POXB-like"/>
</dbReference>
<evidence type="ECO:0000259" key="3">
    <source>
        <dbReference type="Pfam" id="PF02775"/>
    </source>
</evidence>
<reference evidence="4 5" key="1">
    <citation type="submission" date="2017-09" db="EMBL/GenBank/DDBJ databases">
        <title>Large-scale bioinformatics analysis of Bacillus genomes uncovers conserved roles of natural products in bacterial physiology.</title>
        <authorList>
            <consortium name="Agbiome Team Llc"/>
            <person name="Bleich R.M."/>
            <person name="Grubbs K.J."/>
            <person name="Santa Maria K.C."/>
            <person name="Allen S.E."/>
            <person name="Farag S."/>
            <person name="Shank E.A."/>
            <person name="Bowers A."/>
        </authorList>
    </citation>
    <scope>NUCLEOTIDE SEQUENCE [LARGE SCALE GENOMIC DNA]</scope>
    <source>
        <strain evidence="4 5">AFS002368</strain>
    </source>
</reference>